<organism evidence="2 3">
    <name type="scientific">Cordyceps militaris</name>
    <name type="common">Caterpillar fungus</name>
    <name type="synonym">Clavaria militaris</name>
    <dbReference type="NCBI Taxonomy" id="73501"/>
    <lineage>
        <taxon>Eukaryota</taxon>
        <taxon>Fungi</taxon>
        <taxon>Dikarya</taxon>
        <taxon>Ascomycota</taxon>
        <taxon>Pezizomycotina</taxon>
        <taxon>Sordariomycetes</taxon>
        <taxon>Hypocreomycetidae</taxon>
        <taxon>Hypocreales</taxon>
        <taxon>Cordycipitaceae</taxon>
        <taxon>Cordyceps</taxon>
    </lineage>
</organism>
<gene>
    <name evidence="2" type="ORF">A9K55_007184</name>
</gene>
<dbReference type="AlphaFoldDB" id="A0A2H4SHW6"/>
<protein>
    <submittedName>
        <fullName evidence="2">Wilm s tumor</fullName>
    </submittedName>
</protein>
<proteinExistence type="predicted"/>
<evidence type="ECO:0000313" key="2">
    <source>
        <dbReference type="EMBL" id="ATY62696.1"/>
    </source>
</evidence>
<dbReference type="Proteomes" id="UP000323067">
    <property type="component" value="Chromosome vii"/>
</dbReference>
<evidence type="ECO:0000313" key="3">
    <source>
        <dbReference type="Proteomes" id="UP000323067"/>
    </source>
</evidence>
<feature type="region of interest" description="Disordered" evidence="1">
    <location>
        <begin position="1"/>
        <end position="20"/>
    </location>
</feature>
<reference evidence="2 3" key="1">
    <citation type="journal article" date="2017" name="BMC Genomics">
        <title>Chromosome level assembly and secondary metabolite potential of the parasitic fungus Cordyceps militaris.</title>
        <authorList>
            <person name="Kramer G.J."/>
            <person name="Nodwell J.R."/>
        </authorList>
    </citation>
    <scope>NUCLEOTIDE SEQUENCE [LARGE SCALE GENOMIC DNA]</scope>
    <source>
        <strain evidence="2 3">ATCC 34164</strain>
    </source>
</reference>
<dbReference type="VEuPathDB" id="FungiDB:A9K55_007184"/>
<evidence type="ECO:0000256" key="1">
    <source>
        <dbReference type="SAM" id="MobiDB-lite"/>
    </source>
</evidence>
<dbReference type="EMBL" id="CP023324">
    <property type="protein sequence ID" value="ATY62696.1"/>
    <property type="molecule type" value="Genomic_DNA"/>
</dbReference>
<sequence length="142" mass="15772">MTSESRVSFAVQTPPSGLNTGAAQCRRLVVRNAEDNNHEPWRRHRDHLPLPIDMAAPPSPTWEQLLGEAPHGSGHIHMDEAATCVCRHCRGRRSTLPRAAASLSWAGWRWQDTESIAGAARGRLRGQVQRIIRFMRASGVAH</sequence>
<accession>A0A2H4SHW6</accession>
<name>A0A2H4SHW6_CORMI</name>
<dbReference type="VEuPathDB" id="FungiDB:CCM_07830"/>